<dbReference type="Proteomes" id="UP000198744">
    <property type="component" value="Unassembled WGS sequence"/>
</dbReference>
<dbReference type="SUPFAM" id="SSF47384">
    <property type="entry name" value="Homodimeric domain of signal transducing histidine kinase"/>
    <property type="match status" value="1"/>
</dbReference>
<dbReference type="Gene3D" id="1.10.287.130">
    <property type="match status" value="1"/>
</dbReference>
<dbReference type="SUPFAM" id="SSF158472">
    <property type="entry name" value="HAMP domain-like"/>
    <property type="match status" value="1"/>
</dbReference>
<dbReference type="Pfam" id="PF00512">
    <property type="entry name" value="HisKA"/>
    <property type="match status" value="1"/>
</dbReference>
<dbReference type="PROSITE" id="PS50885">
    <property type="entry name" value="HAMP"/>
    <property type="match status" value="1"/>
</dbReference>
<keyword evidence="4" id="KW-1003">Cell membrane</keyword>
<dbReference type="Pfam" id="PF02518">
    <property type="entry name" value="HATPase_c"/>
    <property type="match status" value="1"/>
</dbReference>
<comment type="catalytic activity">
    <reaction evidence="1">
        <text>ATP + protein L-histidine = ADP + protein N-phospho-L-histidine.</text>
        <dbReference type="EC" id="2.7.13.3"/>
    </reaction>
</comment>
<dbReference type="EC" id="2.7.13.3" evidence="3"/>
<evidence type="ECO:0000256" key="6">
    <source>
        <dbReference type="ARBA" id="ARBA00022679"/>
    </source>
</evidence>
<dbReference type="Pfam" id="PF00672">
    <property type="entry name" value="HAMP"/>
    <property type="match status" value="1"/>
</dbReference>
<keyword evidence="12" id="KW-0902">Two-component regulatory system</keyword>
<dbReference type="PROSITE" id="PS50109">
    <property type="entry name" value="HIS_KIN"/>
    <property type="match status" value="1"/>
</dbReference>
<dbReference type="InterPro" id="IPR036890">
    <property type="entry name" value="HATPase_C_sf"/>
</dbReference>
<evidence type="ECO:0000256" key="5">
    <source>
        <dbReference type="ARBA" id="ARBA00022553"/>
    </source>
</evidence>
<feature type="transmembrane region" description="Helical" evidence="14">
    <location>
        <begin position="7"/>
        <end position="28"/>
    </location>
</feature>
<dbReference type="RefSeq" id="WP_093883916.1">
    <property type="nucleotide sequence ID" value="NZ_FOBS01000018.1"/>
</dbReference>
<keyword evidence="13 14" id="KW-0472">Membrane</keyword>
<dbReference type="PRINTS" id="PR00344">
    <property type="entry name" value="BCTRLSENSOR"/>
</dbReference>
<dbReference type="CDD" id="cd06225">
    <property type="entry name" value="HAMP"/>
    <property type="match status" value="1"/>
</dbReference>
<evidence type="ECO:0000259" key="16">
    <source>
        <dbReference type="PROSITE" id="PS50885"/>
    </source>
</evidence>
<dbReference type="SMART" id="SM00388">
    <property type="entry name" value="HisKA"/>
    <property type="match status" value="1"/>
</dbReference>
<evidence type="ECO:0000256" key="10">
    <source>
        <dbReference type="ARBA" id="ARBA00022840"/>
    </source>
</evidence>
<evidence type="ECO:0000256" key="2">
    <source>
        <dbReference type="ARBA" id="ARBA00004651"/>
    </source>
</evidence>
<evidence type="ECO:0000256" key="8">
    <source>
        <dbReference type="ARBA" id="ARBA00022741"/>
    </source>
</evidence>
<keyword evidence="11 14" id="KW-1133">Transmembrane helix</keyword>
<dbReference type="SMART" id="SM00304">
    <property type="entry name" value="HAMP"/>
    <property type="match status" value="1"/>
</dbReference>
<dbReference type="InterPro" id="IPR004358">
    <property type="entry name" value="Sig_transdc_His_kin-like_C"/>
</dbReference>
<dbReference type="GO" id="GO:0005524">
    <property type="term" value="F:ATP binding"/>
    <property type="evidence" value="ECO:0007669"/>
    <property type="project" value="UniProtKB-KW"/>
</dbReference>
<dbReference type="PANTHER" id="PTHR45528">
    <property type="entry name" value="SENSOR HISTIDINE KINASE CPXA"/>
    <property type="match status" value="1"/>
</dbReference>
<dbReference type="InterPro" id="IPR036097">
    <property type="entry name" value="HisK_dim/P_sf"/>
</dbReference>
<comment type="subcellular location">
    <subcellularLocation>
        <location evidence="2">Cell membrane</location>
        <topology evidence="2">Multi-pass membrane protein</topology>
    </subcellularLocation>
</comment>
<dbReference type="Gene3D" id="3.30.565.10">
    <property type="entry name" value="Histidine kinase-like ATPase, C-terminal domain"/>
    <property type="match status" value="1"/>
</dbReference>
<gene>
    <name evidence="17" type="ORF">SAMN04489760_1186</name>
</gene>
<organism evidence="17 18">
    <name type="scientific">Syntrophus gentianae</name>
    <dbReference type="NCBI Taxonomy" id="43775"/>
    <lineage>
        <taxon>Bacteria</taxon>
        <taxon>Pseudomonadati</taxon>
        <taxon>Thermodesulfobacteriota</taxon>
        <taxon>Syntrophia</taxon>
        <taxon>Syntrophales</taxon>
        <taxon>Syntrophaceae</taxon>
        <taxon>Syntrophus</taxon>
    </lineage>
</organism>
<accession>A0A1H7YT64</accession>
<dbReference type="SMART" id="SM00387">
    <property type="entry name" value="HATPase_c"/>
    <property type="match status" value="1"/>
</dbReference>
<keyword evidence="18" id="KW-1185">Reference proteome</keyword>
<dbReference type="InterPro" id="IPR003594">
    <property type="entry name" value="HATPase_dom"/>
</dbReference>
<keyword evidence="8" id="KW-0547">Nucleotide-binding</keyword>
<feature type="domain" description="HAMP" evidence="16">
    <location>
        <begin position="181"/>
        <end position="236"/>
    </location>
</feature>
<evidence type="ECO:0000256" key="7">
    <source>
        <dbReference type="ARBA" id="ARBA00022692"/>
    </source>
</evidence>
<reference evidence="17 18" key="1">
    <citation type="submission" date="2016-10" db="EMBL/GenBank/DDBJ databases">
        <authorList>
            <person name="de Groot N.N."/>
        </authorList>
    </citation>
    <scope>NUCLEOTIDE SEQUENCE [LARGE SCALE GENOMIC DNA]</scope>
    <source>
        <strain evidence="17 18">DSM 8423</strain>
    </source>
</reference>
<dbReference type="Gene3D" id="6.10.340.10">
    <property type="match status" value="1"/>
</dbReference>
<dbReference type="InterPro" id="IPR050398">
    <property type="entry name" value="HssS/ArlS-like"/>
</dbReference>
<evidence type="ECO:0000256" key="3">
    <source>
        <dbReference type="ARBA" id="ARBA00012438"/>
    </source>
</evidence>
<evidence type="ECO:0000313" key="18">
    <source>
        <dbReference type="Proteomes" id="UP000198744"/>
    </source>
</evidence>
<keyword evidence="9 17" id="KW-0418">Kinase</keyword>
<proteinExistence type="predicted"/>
<dbReference type="GO" id="GO:0000155">
    <property type="term" value="F:phosphorelay sensor kinase activity"/>
    <property type="evidence" value="ECO:0007669"/>
    <property type="project" value="InterPro"/>
</dbReference>
<dbReference type="OrthoDB" id="9815202at2"/>
<keyword evidence="6" id="KW-0808">Transferase</keyword>
<feature type="transmembrane region" description="Helical" evidence="14">
    <location>
        <begin position="158"/>
        <end position="180"/>
    </location>
</feature>
<dbReference type="STRING" id="43775.SAMN04489760_1186"/>
<protein>
    <recommendedName>
        <fullName evidence="3">histidine kinase</fullName>
        <ecNumber evidence="3">2.7.13.3</ecNumber>
    </recommendedName>
</protein>
<dbReference type="PANTHER" id="PTHR45528:SF1">
    <property type="entry name" value="SENSOR HISTIDINE KINASE CPXA"/>
    <property type="match status" value="1"/>
</dbReference>
<dbReference type="InterPro" id="IPR005467">
    <property type="entry name" value="His_kinase_dom"/>
</dbReference>
<keyword evidence="7 14" id="KW-0812">Transmembrane</keyword>
<dbReference type="CDD" id="cd00082">
    <property type="entry name" value="HisKA"/>
    <property type="match status" value="1"/>
</dbReference>
<feature type="domain" description="Histidine kinase" evidence="15">
    <location>
        <begin position="244"/>
        <end position="461"/>
    </location>
</feature>
<dbReference type="SUPFAM" id="SSF55874">
    <property type="entry name" value="ATPase domain of HSP90 chaperone/DNA topoisomerase II/histidine kinase"/>
    <property type="match status" value="1"/>
</dbReference>
<evidence type="ECO:0000259" key="15">
    <source>
        <dbReference type="PROSITE" id="PS50109"/>
    </source>
</evidence>
<evidence type="ECO:0000256" key="1">
    <source>
        <dbReference type="ARBA" id="ARBA00000085"/>
    </source>
</evidence>
<dbReference type="EMBL" id="FOBS01000018">
    <property type="protein sequence ID" value="SEM49155.1"/>
    <property type="molecule type" value="Genomic_DNA"/>
</dbReference>
<keyword evidence="5" id="KW-0597">Phosphoprotein</keyword>
<dbReference type="AlphaFoldDB" id="A0A1H7YT64"/>
<evidence type="ECO:0000256" key="14">
    <source>
        <dbReference type="SAM" id="Phobius"/>
    </source>
</evidence>
<dbReference type="GO" id="GO:0005886">
    <property type="term" value="C:plasma membrane"/>
    <property type="evidence" value="ECO:0007669"/>
    <property type="project" value="UniProtKB-SubCell"/>
</dbReference>
<dbReference type="InterPro" id="IPR003660">
    <property type="entry name" value="HAMP_dom"/>
</dbReference>
<keyword evidence="10" id="KW-0067">ATP-binding</keyword>
<evidence type="ECO:0000256" key="9">
    <source>
        <dbReference type="ARBA" id="ARBA00022777"/>
    </source>
</evidence>
<sequence>MFRNNLFIKICLSFWVTTLFMIGGILMLDWLTGSGPFRTGPHPMPGPPMDVHGQSMAWIYQHEGRRAAENFAAQLRESTGIRIVLLDKNGMALTGLPGAAEEPQKVFPPDGEKAAGRHFEEERNWQRVRVKGPEGELSALVAQTPGRPPLPPGGPDSWTMVAMRLLVVLMVSGLVCYLLARYLTSPILKLGTAARQLAAGDLSVRVAPSIGRRKDEIALLALDFDGMAERIESLLNSQRKLLRDISHELRSPLARLNVALELCRKGSKAELERFLVRIGRESDRLNEMIGHLLTLSRVESGIATLEKKRIDLTKLLREIAEDSDFEAQGLGRGVTLDAQPACFVEGDEELLRQAIGNVARNAVRYTQEGSDVEISLGPADPPGRKVVVIVRDHGPGVPEEALPHLFTPFYRVSDSRERETGGTGLGLAISESAVRLHGGTILAANAPGGGLIVEIVLPLFREG</sequence>
<evidence type="ECO:0000256" key="4">
    <source>
        <dbReference type="ARBA" id="ARBA00022475"/>
    </source>
</evidence>
<evidence type="ECO:0000313" key="17">
    <source>
        <dbReference type="EMBL" id="SEM49155.1"/>
    </source>
</evidence>
<dbReference type="FunFam" id="3.30.565.10:FF:000006">
    <property type="entry name" value="Sensor histidine kinase WalK"/>
    <property type="match status" value="1"/>
</dbReference>
<evidence type="ECO:0000256" key="11">
    <source>
        <dbReference type="ARBA" id="ARBA00022989"/>
    </source>
</evidence>
<name>A0A1H7YT64_9BACT</name>
<evidence type="ECO:0000256" key="13">
    <source>
        <dbReference type="ARBA" id="ARBA00023136"/>
    </source>
</evidence>
<evidence type="ECO:0000256" key="12">
    <source>
        <dbReference type="ARBA" id="ARBA00023012"/>
    </source>
</evidence>
<dbReference type="InterPro" id="IPR003661">
    <property type="entry name" value="HisK_dim/P_dom"/>
</dbReference>